<feature type="domain" description="PD-(D/E)XK nuclease-like" evidence="1">
    <location>
        <begin position="223"/>
        <end position="285"/>
    </location>
</feature>
<dbReference type="EMBL" id="JAWRVI010000274">
    <property type="protein sequence ID" value="KAK4069639.1"/>
    <property type="molecule type" value="Genomic_DNA"/>
</dbReference>
<keyword evidence="3" id="KW-1185">Reference proteome</keyword>
<evidence type="ECO:0000313" key="3">
    <source>
        <dbReference type="Proteomes" id="UP001287286"/>
    </source>
</evidence>
<dbReference type="Pfam" id="PF20516">
    <property type="entry name" value="PDDEXK_12"/>
    <property type="match status" value="1"/>
</dbReference>
<comment type="caution">
    <text evidence="2">The sequence shown here is derived from an EMBL/GenBank/DDBJ whole genome shotgun (WGS) entry which is preliminary data.</text>
</comment>
<organism evidence="2 3">
    <name type="scientific">Purpureocillium lilacinum</name>
    <name type="common">Paecilomyces lilacinus</name>
    <dbReference type="NCBI Taxonomy" id="33203"/>
    <lineage>
        <taxon>Eukaryota</taxon>
        <taxon>Fungi</taxon>
        <taxon>Dikarya</taxon>
        <taxon>Ascomycota</taxon>
        <taxon>Pezizomycotina</taxon>
        <taxon>Sordariomycetes</taxon>
        <taxon>Hypocreomycetidae</taxon>
        <taxon>Hypocreales</taxon>
        <taxon>Ophiocordycipitaceae</taxon>
        <taxon>Purpureocillium</taxon>
    </lineage>
</organism>
<gene>
    <name evidence="2" type="ORF">Purlil1_13675</name>
</gene>
<accession>A0ABR0BDQ1</accession>
<name>A0ABR0BDQ1_PURLI</name>
<reference evidence="2 3" key="1">
    <citation type="journal article" date="2024" name="Microbiol. Resour. Announc.">
        <title>Genome annotations for the ascomycete fungi Trichoderma harzianum, Trichoderma aggressivum, and Purpureocillium lilacinum.</title>
        <authorList>
            <person name="Beijen E.P.W."/>
            <person name="Ohm R.A."/>
        </authorList>
    </citation>
    <scope>NUCLEOTIDE SEQUENCE [LARGE SCALE GENOMIC DNA]</scope>
    <source>
        <strain evidence="2 3">CBS 150709</strain>
    </source>
</reference>
<sequence>MWCENLLEVTEEESPLVSFAHSTIRDFITRADLPVQLGGFHVDLEEADHLAGEVCVTYLHFNDFKTMMVRRPRPLKVNPVAMAGTVLGQGPKLARLAIRVADFTFGPRKTETNPDLGALASYSSADAEGSLERLQQSHPFLKYAAKHWVSHTAKFQHGRSITWAVLHGIGGDIYFRSLSDNAEELGTEGRQLSWDLDDSSSGLKTVPMALWDGDKSCRESSRRTSATPFHFDDTQDCDIGDLRSELSCINEVVPESRRCDEESEPEAEWNSAVHGLLLRIVFGGKDGSVGNRCMWEAPPSPFPGKSVC</sequence>
<dbReference type="Proteomes" id="UP001287286">
    <property type="component" value="Unassembled WGS sequence"/>
</dbReference>
<protein>
    <recommendedName>
        <fullName evidence="1">PD-(D/E)XK nuclease-like domain-containing protein</fullName>
    </recommendedName>
</protein>
<proteinExistence type="predicted"/>
<evidence type="ECO:0000259" key="1">
    <source>
        <dbReference type="Pfam" id="PF20516"/>
    </source>
</evidence>
<dbReference type="InterPro" id="IPR046797">
    <property type="entry name" value="PDDEXK_12"/>
</dbReference>
<evidence type="ECO:0000313" key="2">
    <source>
        <dbReference type="EMBL" id="KAK4069639.1"/>
    </source>
</evidence>